<accession>A0A2T0PZ35</accession>
<dbReference type="OrthoDB" id="1094540at2"/>
<keyword evidence="3" id="KW-1185">Reference proteome</keyword>
<dbReference type="InterPro" id="IPR026002">
    <property type="entry name" value="ATC_hydrolase-like"/>
</dbReference>
<dbReference type="Pfam" id="PF14196">
    <property type="entry name" value="ATC_hydrolase"/>
    <property type="match status" value="1"/>
</dbReference>
<organism evidence="2 3">
    <name type="scientific">Allonocardiopsis opalescens</name>
    <dbReference type="NCBI Taxonomy" id="1144618"/>
    <lineage>
        <taxon>Bacteria</taxon>
        <taxon>Bacillati</taxon>
        <taxon>Actinomycetota</taxon>
        <taxon>Actinomycetes</taxon>
        <taxon>Streptosporangiales</taxon>
        <taxon>Allonocardiopsis</taxon>
    </lineage>
</organism>
<dbReference type="EMBL" id="PVZC01000007">
    <property type="protein sequence ID" value="PRX96788.1"/>
    <property type="molecule type" value="Genomic_DNA"/>
</dbReference>
<keyword evidence="2" id="KW-0378">Hydrolase</keyword>
<comment type="caution">
    <text evidence="2">The sequence shown here is derived from an EMBL/GenBank/DDBJ whole genome shotgun (WGS) entry which is preliminary data.</text>
</comment>
<name>A0A2T0PZ35_9ACTN</name>
<evidence type="ECO:0000313" key="2">
    <source>
        <dbReference type="EMBL" id="PRX96788.1"/>
    </source>
</evidence>
<reference evidence="2 3" key="1">
    <citation type="submission" date="2018-03" db="EMBL/GenBank/DDBJ databases">
        <title>Genomic Encyclopedia of Archaeal and Bacterial Type Strains, Phase II (KMG-II): from individual species to whole genera.</title>
        <authorList>
            <person name="Goeker M."/>
        </authorList>
    </citation>
    <scope>NUCLEOTIDE SEQUENCE [LARGE SCALE GENOMIC DNA]</scope>
    <source>
        <strain evidence="2 3">DSM 45601</strain>
    </source>
</reference>
<gene>
    <name evidence="2" type="ORF">CLV72_107311</name>
</gene>
<dbReference type="AlphaFoldDB" id="A0A2T0PZ35"/>
<protein>
    <submittedName>
        <fullName evidence="2">L-2-amino-thiazoline-4-carboxylic acid hydrolase-like protein</fullName>
    </submittedName>
</protein>
<feature type="region of interest" description="Disordered" evidence="1">
    <location>
        <begin position="1"/>
        <end position="21"/>
    </location>
</feature>
<evidence type="ECO:0000313" key="3">
    <source>
        <dbReference type="Proteomes" id="UP000237846"/>
    </source>
</evidence>
<dbReference type="GO" id="GO:0016787">
    <property type="term" value="F:hydrolase activity"/>
    <property type="evidence" value="ECO:0007669"/>
    <property type="project" value="UniProtKB-KW"/>
</dbReference>
<sequence length="236" mass="25731">MSDESTDTFDLTGDDYRPDPDRDTTLLIEGFFDRIARRSAALGLPDGRLDAMRARHTALLAASAHRIVDEPSRHNLRITLALVAAYEGLRPELDGPAAAAELRAALVEPLGEAMRDGTRAMLDAAADPFAAMVAVSKAREEHAFGAAFTFHRPVDDDERYFVDVRHCFYHEVLAAHGAPELTPAMCAIDANWIDAIDPDRHGFAFERATTIGLGGTHCPFHFRRVGPAEREAGPAA</sequence>
<proteinExistence type="predicted"/>
<dbReference type="RefSeq" id="WP_106250286.1">
    <property type="nucleotide sequence ID" value="NZ_PVZC01000007.1"/>
</dbReference>
<dbReference type="Proteomes" id="UP000237846">
    <property type="component" value="Unassembled WGS sequence"/>
</dbReference>
<evidence type="ECO:0000256" key="1">
    <source>
        <dbReference type="SAM" id="MobiDB-lite"/>
    </source>
</evidence>